<organism evidence="1 2">
    <name type="scientific">Kitasatospora aureofaciens</name>
    <name type="common">Streptomyces aureofaciens</name>
    <dbReference type="NCBI Taxonomy" id="1894"/>
    <lineage>
        <taxon>Bacteria</taxon>
        <taxon>Bacillati</taxon>
        <taxon>Actinomycetota</taxon>
        <taxon>Actinomycetes</taxon>
        <taxon>Kitasatosporales</taxon>
        <taxon>Streptomycetaceae</taxon>
        <taxon>Kitasatospora</taxon>
    </lineage>
</organism>
<sequence>MTDTDTSTHFVPALDQLGNTIEAVWKPATATPTELAEHGFEQPYGLPVTWLGNEDDGLTAYVALGHQVDRRRLLATANRIARSTEGWANAIDDPTPGVLFTVLNHPPVEKWAVFVEPAEGTEVSHWPGDGAWYLESATADDPAATPITVFDLQPVRDDIHRLHRQVEHLRTRQGRRGRRIIAICGSTRFWAEMAQANAHLTARGHIVLAPGFNLKAPNGLWADETAREQLKPELDALHRDKIRLADEVLVVAPGGYIGDSTRAEIDHAHRLRRPVRYWPRNS</sequence>
<accession>A0A8H9I0B8</accession>
<gene>
    <name evidence="1" type="ORF">GCM10010502_67740</name>
</gene>
<dbReference type="AlphaFoldDB" id="A0A8H9I0B8"/>
<protein>
    <submittedName>
        <fullName evidence="1">Uncharacterized protein</fullName>
    </submittedName>
</protein>
<evidence type="ECO:0000313" key="1">
    <source>
        <dbReference type="EMBL" id="GGV03559.1"/>
    </source>
</evidence>
<comment type="caution">
    <text evidence="1">The sequence shown here is derived from an EMBL/GenBank/DDBJ whole genome shotgun (WGS) entry which is preliminary data.</text>
</comment>
<reference evidence="1" key="2">
    <citation type="submission" date="2020-09" db="EMBL/GenBank/DDBJ databases">
        <authorList>
            <person name="Sun Q."/>
            <person name="Ohkuma M."/>
        </authorList>
    </citation>
    <scope>NUCLEOTIDE SEQUENCE</scope>
    <source>
        <strain evidence="1">JCM 4434</strain>
    </source>
</reference>
<dbReference type="EMBL" id="BMUB01000031">
    <property type="protein sequence ID" value="GGV03559.1"/>
    <property type="molecule type" value="Genomic_DNA"/>
</dbReference>
<evidence type="ECO:0000313" key="2">
    <source>
        <dbReference type="Proteomes" id="UP000610124"/>
    </source>
</evidence>
<name>A0A8H9I0B8_KITAU</name>
<dbReference type="Proteomes" id="UP000610124">
    <property type="component" value="Unassembled WGS sequence"/>
</dbReference>
<reference evidence="1" key="1">
    <citation type="journal article" date="2014" name="Int. J. Syst. Evol. Microbiol.">
        <title>Complete genome sequence of Corynebacterium casei LMG S-19264T (=DSM 44701T), isolated from a smear-ripened cheese.</title>
        <authorList>
            <consortium name="US DOE Joint Genome Institute (JGI-PGF)"/>
            <person name="Walter F."/>
            <person name="Albersmeier A."/>
            <person name="Kalinowski J."/>
            <person name="Ruckert C."/>
        </authorList>
    </citation>
    <scope>NUCLEOTIDE SEQUENCE</scope>
    <source>
        <strain evidence="1">JCM 4434</strain>
    </source>
</reference>
<proteinExistence type="predicted"/>